<dbReference type="Gene3D" id="3.40.50.1220">
    <property type="entry name" value="TPP-binding domain"/>
    <property type="match status" value="1"/>
</dbReference>
<dbReference type="SUPFAM" id="SSF52518">
    <property type="entry name" value="Thiamin diphosphate-binding fold (THDP-binding)"/>
    <property type="match status" value="1"/>
</dbReference>
<sequence length="258" mass="28470">MKGAEVEAKILKAEGVEFVSLFPDQELANAVAEEGIRTIMARQERVAVNIADGYSRVSNGRKIGVCSMQPDAGIQNSFAGVAQAYADSSPIIVLPEGTSRSKYRTFPIVDVYSSYHQVTKWVETIWSVEQIPELMRRAFTQLRSGRLGPVLLDLPSDVAREELDDKKFRYASVRGWKMGPDYRDVEVVVRAILAAKNPVILAGQGILYAEAWDELLEFAELLQIPIMTTMCGKSAFPEDHPLALGLATAYGTKMAGHF</sequence>
<dbReference type="InterPro" id="IPR045229">
    <property type="entry name" value="TPP_enz"/>
</dbReference>
<comment type="caution">
    <text evidence="4">The sequence shown here is derived from an EMBL/GenBank/DDBJ whole genome shotgun (WGS) entry which is preliminary data.</text>
</comment>
<dbReference type="GO" id="GO:0009099">
    <property type="term" value="P:L-valine biosynthetic process"/>
    <property type="evidence" value="ECO:0007669"/>
    <property type="project" value="TreeGrafter"/>
</dbReference>
<feature type="domain" description="Thiamine pyrophosphate enzyme central" evidence="2">
    <location>
        <begin position="186"/>
        <end position="254"/>
    </location>
</feature>
<dbReference type="PANTHER" id="PTHR18968">
    <property type="entry name" value="THIAMINE PYROPHOSPHATE ENZYMES"/>
    <property type="match status" value="1"/>
</dbReference>
<evidence type="ECO:0000256" key="1">
    <source>
        <dbReference type="ARBA" id="ARBA00007812"/>
    </source>
</evidence>
<feature type="non-terminal residue" evidence="4">
    <location>
        <position position="258"/>
    </location>
</feature>
<accession>X0S029</accession>
<dbReference type="Pfam" id="PF02776">
    <property type="entry name" value="TPP_enzyme_N"/>
    <property type="match status" value="1"/>
</dbReference>
<comment type="similarity">
    <text evidence="1">Belongs to the TPP enzyme family.</text>
</comment>
<dbReference type="GO" id="GO:0005948">
    <property type="term" value="C:acetolactate synthase complex"/>
    <property type="evidence" value="ECO:0007669"/>
    <property type="project" value="TreeGrafter"/>
</dbReference>
<evidence type="ECO:0000259" key="3">
    <source>
        <dbReference type="Pfam" id="PF02776"/>
    </source>
</evidence>
<reference evidence="4" key="1">
    <citation type="journal article" date="2014" name="Front. Microbiol.">
        <title>High frequency of phylogenetically diverse reductive dehalogenase-homologous genes in deep subseafloor sedimentary metagenomes.</title>
        <authorList>
            <person name="Kawai M."/>
            <person name="Futagami T."/>
            <person name="Toyoda A."/>
            <person name="Takaki Y."/>
            <person name="Nishi S."/>
            <person name="Hori S."/>
            <person name="Arai W."/>
            <person name="Tsubouchi T."/>
            <person name="Morono Y."/>
            <person name="Uchiyama I."/>
            <person name="Ito T."/>
            <person name="Fujiyama A."/>
            <person name="Inagaki F."/>
            <person name="Takami H."/>
        </authorList>
    </citation>
    <scope>NUCLEOTIDE SEQUENCE</scope>
    <source>
        <strain evidence="4">Expedition CK06-06</strain>
    </source>
</reference>
<proteinExistence type="inferred from homology"/>
<dbReference type="SUPFAM" id="SSF52467">
    <property type="entry name" value="DHS-like NAD/FAD-binding domain"/>
    <property type="match status" value="1"/>
</dbReference>
<dbReference type="GO" id="GO:0030976">
    <property type="term" value="F:thiamine pyrophosphate binding"/>
    <property type="evidence" value="ECO:0007669"/>
    <property type="project" value="InterPro"/>
</dbReference>
<dbReference type="Gene3D" id="3.40.50.970">
    <property type="match status" value="1"/>
</dbReference>
<dbReference type="GO" id="GO:0050660">
    <property type="term" value="F:flavin adenine dinucleotide binding"/>
    <property type="evidence" value="ECO:0007669"/>
    <property type="project" value="TreeGrafter"/>
</dbReference>
<dbReference type="PANTHER" id="PTHR18968:SF13">
    <property type="entry name" value="ACETOLACTATE SYNTHASE CATALYTIC SUBUNIT, MITOCHONDRIAL"/>
    <property type="match status" value="1"/>
</dbReference>
<dbReference type="InterPro" id="IPR029061">
    <property type="entry name" value="THDP-binding"/>
</dbReference>
<protein>
    <recommendedName>
        <fullName evidence="5">Thiamine pyrophosphate enzyme N-terminal TPP-binding domain-containing protein</fullName>
    </recommendedName>
</protein>
<dbReference type="EMBL" id="BARS01007720">
    <property type="protein sequence ID" value="GAF68611.1"/>
    <property type="molecule type" value="Genomic_DNA"/>
</dbReference>
<dbReference type="InterPro" id="IPR012001">
    <property type="entry name" value="Thiamin_PyroP_enz_TPP-bd_dom"/>
</dbReference>
<dbReference type="InterPro" id="IPR029035">
    <property type="entry name" value="DHS-like_NAD/FAD-binding_dom"/>
</dbReference>
<name>X0S029_9ZZZZ</name>
<dbReference type="AlphaFoldDB" id="X0S029"/>
<dbReference type="Pfam" id="PF00205">
    <property type="entry name" value="TPP_enzyme_M"/>
    <property type="match status" value="1"/>
</dbReference>
<gene>
    <name evidence="4" type="ORF">S01H1_14817</name>
</gene>
<organism evidence="4">
    <name type="scientific">marine sediment metagenome</name>
    <dbReference type="NCBI Taxonomy" id="412755"/>
    <lineage>
        <taxon>unclassified sequences</taxon>
        <taxon>metagenomes</taxon>
        <taxon>ecological metagenomes</taxon>
    </lineage>
</organism>
<evidence type="ECO:0000313" key="4">
    <source>
        <dbReference type="EMBL" id="GAF68611.1"/>
    </source>
</evidence>
<dbReference type="CDD" id="cd07035">
    <property type="entry name" value="TPP_PYR_POX_like"/>
    <property type="match status" value="1"/>
</dbReference>
<evidence type="ECO:0008006" key="5">
    <source>
        <dbReference type="Google" id="ProtNLM"/>
    </source>
</evidence>
<dbReference type="InterPro" id="IPR012000">
    <property type="entry name" value="Thiamin_PyroP_enz_cen_dom"/>
</dbReference>
<dbReference type="GO" id="GO:0003984">
    <property type="term" value="F:acetolactate synthase activity"/>
    <property type="evidence" value="ECO:0007669"/>
    <property type="project" value="TreeGrafter"/>
</dbReference>
<evidence type="ECO:0000259" key="2">
    <source>
        <dbReference type="Pfam" id="PF00205"/>
    </source>
</evidence>
<dbReference type="GO" id="GO:0000287">
    <property type="term" value="F:magnesium ion binding"/>
    <property type="evidence" value="ECO:0007669"/>
    <property type="project" value="InterPro"/>
</dbReference>
<feature type="domain" description="Thiamine pyrophosphate enzyme N-terminal TPP-binding" evidence="3">
    <location>
        <begin position="1"/>
        <end position="103"/>
    </location>
</feature>
<dbReference type="GO" id="GO:0009097">
    <property type="term" value="P:isoleucine biosynthetic process"/>
    <property type="evidence" value="ECO:0007669"/>
    <property type="project" value="TreeGrafter"/>
</dbReference>